<dbReference type="eggNOG" id="COG2233">
    <property type="taxonomic scope" value="Bacteria"/>
</dbReference>
<evidence type="ECO:0000313" key="8">
    <source>
        <dbReference type="EMBL" id="EGA89289.1"/>
    </source>
</evidence>
<dbReference type="InterPro" id="IPR006043">
    <property type="entry name" value="NCS2"/>
</dbReference>
<evidence type="ECO:0000256" key="6">
    <source>
        <dbReference type="ARBA" id="ARBA00023136"/>
    </source>
</evidence>
<feature type="transmembrane region" description="Helical" evidence="7">
    <location>
        <begin position="128"/>
        <end position="151"/>
    </location>
</feature>
<dbReference type="Pfam" id="PF00860">
    <property type="entry name" value="Xan_ur_permease"/>
    <property type="match status" value="1"/>
</dbReference>
<evidence type="ECO:0000256" key="5">
    <source>
        <dbReference type="ARBA" id="ARBA00022989"/>
    </source>
</evidence>
<dbReference type="AlphaFoldDB" id="E7RI50"/>
<evidence type="ECO:0000256" key="1">
    <source>
        <dbReference type="ARBA" id="ARBA00004141"/>
    </source>
</evidence>
<feature type="transmembrane region" description="Helical" evidence="7">
    <location>
        <begin position="314"/>
        <end position="335"/>
    </location>
</feature>
<evidence type="ECO:0000256" key="7">
    <source>
        <dbReference type="SAM" id="Phobius"/>
    </source>
</evidence>
<comment type="caution">
    <text evidence="8">The sequence shown here is derived from an EMBL/GenBank/DDBJ whole genome shotgun (WGS) entry which is preliminary data.</text>
</comment>
<dbReference type="PANTHER" id="PTHR42810:SF1">
    <property type="entry name" value="PURINE PERMEASE YWDJ-RELATED"/>
    <property type="match status" value="1"/>
</dbReference>
<dbReference type="GO" id="GO:0042907">
    <property type="term" value="F:xanthine transmembrane transporter activity"/>
    <property type="evidence" value="ECO:0007669"/>
    <property type="project" value="TreeGrafter"/>
</dbReference>
<comment type="subcellular location">
    <subcellularLocation>
        <location evidence="1">Membrane</location>
        <topology evidence="1">Multi-pass membrane protein</topology>
    </subcellularLocation>
</comment>
<accession>E7RI50</accession>
<feature type="transmembrane region" description="Helical" evidence="7">
    <location>
        <begin position="36"/>
        <end position="57"/>
    </location>
</feature>
<comment type="similarity">
    <text evidence="2">Belongs to the nucleobase:cation symporter-2 (NCS2) (TC 2.A.40) family.</text>
</comment>
<name>E7RI50_9BACL</name>
<keyword evidence="3" id="KW-0813">Transport</keyword>
<sequence length="433" mass="46732">MKNIFGGVQWAVFLIASSIAAPIAIASIFGMDTTETALFLQRTMFVLGIACLVQAFIGHRMPINEGPAGLWWGIFIVYAGLVGIMYGTMEESLQALQSGLLYSGVLFIVFAYSGLVDKLKVLFTPTITFVYLLLLVLQISESIIAGLLGIVTKGDPVDGLVLLGSIIVIVLTFFFMNHELPWISRYSVLFAIATGWFIFWVFGKLPETAEGTGSLISLPEMLVFGPLIWDSGMFVTALFLTILLLANMMASIRVMESVLKNSFSIDAPDRVKQASAASGINHIVAGLFSSIGPVPISGAAGFVSATRTPMLRPFIFGGILVVLISFFPTLMAILASLPAPVAYAVIFAVFTKMVEMAFVELENEKDRLHSYKVAAFGLMSGVGIMFVSPESMANLPSVVSATLSNGLITGTIIAILIEQLLLRKKQREKTGRV</sequence>
<dbReference type="PANTHER" id="PTHR42810">
    <property type="entry name" value="PURINE PERMEASE C1399.01C-RELATED"/>
    <property type="match status" value="1"/>
</dbReference>
<proteinExistence type="inferred from homology"/>
<feature type="transmembrane region" description="Helical" evidence="7">
    <location>
        <begin position="401"/>
        <end position="422"/>
    </location>
</feature>
<dbReference type="Proteomes" id="UP000003052">
    <property type="component" value="Unassembled WGS sequence"/>
</dbReference>
<organism evidence="8 9">
    <name type="scientific">Planococcus donghaensis MPA1U2</name>
    <dbReference type="NCBI Taxonomy" id="933115"/>
    <lineage>
        <taxon>Bacteria</taxon>
        <taxon>Bacillati</taxon>
        <taxon>Bacillota</taxon>
        <taxon>Bacilli</taxon>
        <taxon>Bacillales</taxon>
        <taxon>Caryophanaceae</taxon>
        <taxon>Planococcus</taxon>
    </lineage>
</organism>
<keyword evidence="4 7" id="KW-0812">Transmembrane</keyword>
<dbReference type="OrthoDB" id="5597247at2"/>
<feature type="transmembrane region" description="Helical" evidence="7">
    <location>
        <begin position="222"/>
        <end position="246"/>
    </location>
</feature>
<dbReference type="EMBL" id="AEPB01000035">
    <property type="protein sequence ID" value="EGA89289.1"/>
    <property type="molecule type" value="Genomic_DNA"/>
</dbReference>
<evidence type="ECO:0000256" key="2">
    <source>
        <dbReference type="ARBA" id="ARBA00008821"/>
    </source>
</evidence>
<keyword evidence="6 7" id="KW-0472">Membrane</keyword>
<protein>
    <submittedName>
        <fullName evidence="8">YwdJ</fullName>
    </submittedName>
</protein>
<keyword evidence="5 7" id="KW-1133">Transmembrane helix</keyword>
<feature type="transmembrane region" description="Helical" evidence="7">
    <location>
        <begin position="157"/>
        <end position="176"/>
    </location>
</feature>
<feature type="transmembrane region" description="Helical" evidence="7">
    <location>
        <begin position="95"/>
        <end position="116"/>
    </location>
</feature>
<evidence type="ECO:0000256" key="4">
    <source>
        <dbReference type="ARBA" id="ARBA00022692"/>
    </source>
</evidence>
<gene>
    <name evidence="8" type="ORF">GPDM_10790</name>
</gene>
<dbReference type="NCBIfam" id="NF037981">
    <property type="entry name" value="NCS2_1"/>
    <property type="match status" value="1"/>
</dbReference>
<dbReference type="GO" id="GO:0005886">
    <property type="term" value="C:plasma membrane"/>
    <property type="evidence" value="ECO:0007669"/>
    <property type="project" value="TreeGrafter"/>
</dbReference>
<evidence type="ECO:0000256" key="3">
    <source>
        <dbReference type="ARBA" id="ARBA00022448"/>
    </source>
</evidence>
<feature type="transmembrane region" description="Helical" evidence="7">
    <location>
        <begin position="183"/>
        <end position="202"/>
    </location>
</feature>
<dbReference type="RefSeq" id="WP_008431236.1">
    <property type="nucleotide sequence ID" value="NZ_AEPB01000035.1"/>
</dbReference>
<reference evidence="8 9" key="1">
    <citation type="journal article" date="2011" name="J. Bacteriol.">
        <title>The Draft Genome of Planococcus donghaensis MPA1U2 Reveals Nonsporulation Pathways Controlled by a Conserved Spo0A Regulon.</title>
        <authorList>
            <person name="Pearson M.D."/>
            <person name="Noller H.F."/>
        </authorList>
    </citation>
    <scope>NUCLEOTIDE SEQUENCE [LARGE SCALE GENOMIC DNA]</scope>
    <source>
        <strain evidence="8 9">MPA1U2</strain>
    </source>
</reference>
<feature type="transmembrane region" description="Helical" evidence="7">
    <location>
        <begin position="69"/>
        <end position="89"/>
    </location>
</feature>
<feature type="transmembrane region" description="Helical" evidence="7">
    <location>
        <begin position="341"/>
        <end position="359"/>
    </location>
</feature>
<feature type="transmembrane region" description="Helical" evidence="7">
    <location>
        <begin position="371"/>
        <end position="389"/>
    </location>
</feature>
<evidence type="ECO:0000313" key="9">
    <source>
        <dbReference type="Proteomes" id="UP000003052"/>
    </source>
</evidence>